<dbReference type="Proteomes" id="UP000195402">
    <property type="component" value="Unassembled WGS sequence"/>
</dbReference>
<dbReference type="PANTHER" id="PTHR31235">
    <property type="entry name" value="PEROXIDASE 25-RELATED"/>
    <property type="match status" value="1"/>
</dbReference>
<dbReference type="CDD" id="cd00693">
    <property type="entry name" value="secretory_peroxidase"/>
    <property type="match status" value="1"/>
</dbReference>
<keyword evidence="17" id="KW-1185">Reference proteome</keyword>
<dbReference type="PROSITE" id="PS00435">
    <property type="entry name" value="PEROXIDASE_1"/>
    <property type="match status" value="1"/>
</dbReference>
<keyword evidence="11 14" id="KW-0106">Calcium</keyword>
<evidence type="ECO:0000256" key="4">
    <source>
        <dbReference type="ARBA" id="ARBA00022617"/>
    </source>
</evidence>
<dbReference type="PRINTS" id="PR00461">
    <property type="entry name" value="PLPEROXIDASE"/>
</dbReference>
<keyword evidence="14" id="KW-0964">Secreted</keyword>
<dbReference type="SUPFAM" id="SSF48113">
    <property type="entry name" value="Heme-dependent peroxidases"/>
    <property type="match status" value="1"/>
</dbReference>
<dbReference type="GO" id="GO:0006979">
    <property type="term" value="P:response to oxidative stress"/>
    <property type="evidence" value="ECO:0007669"/>
    <property type="project" value="UniProtKB-UniRule"/>
</dbReference>
<keyword evidence="7 11" id="KW-0408">Iron</keyword>
<protein>
    <recommendedName>
        <fullName evidence="14">Peroxidase</fullName>
        <ecNumber evidence="14">1.11.1.7</ecNumber>
    </recommendedName>
</protein>
<comment type="subcellular location">
    <subcellularLocation>
        <location evidence="14">Secreted</location>
    </subcellularLocation>
</comment>
<dbReference type="GO" id="GO:0042744">
    <property type="term" value="P:hydrogen peroxide catabolic process"/>
    <property type="evidence" value="ECO:0007669"/>
    <property type="project" value="UniProtKB-KW"/>
</dbReference>
<evidence type="ECO:0000313" key="16">
    <source>
        <dbReference type="EMBL" id="OVA04307.1"/>
    </source>
</evidence>
<comment type="function">
    <text evidence="14">Removal of H(2)O(2), oxidation of toxic reductants, biosynthesis and degradation of lignin, suberization, auxin catabolism, response to environmental stresses such as wounding, pathogen attack and oxidative stress.</text>
</comment>
<dbReference type="EMBL" id="MVGT01003318">
    <property type="protein sequence ID" value="OVA04307.1"/>
    <property type="molecule type" value="Genomic_DNA"/>
</dbReference>
<feature type="disulfide bond" evidence="13">
    <location>
        <begin position="209"/>
        <end position="236"/>
    </location>
</feature>
<dbReference type="InterPro" id="IPR033905">
    <property type="entry name" value="Secretory_peroxidase"/>
</dbReference>
<reference evidence="16 17" key="1">
    <citation type="journal article" date="2017" name="Mol. Plant">
        <title>The Genome of Medicinal Plant Macleaya cordata Provides New Insights into Benzylisoquinoline Alkaloids Metabolism.</title>
        <authorList>
            <person name="Liu X."/>
            <person name="Liu Y."/>
            <person name="Huang P."/>
            <person name="Ma Y."/>
            <person name="Qing Z."/>
            <person name="Tang Q."/>
            <person name="Cao H."/>
            <person name="Cheng P."/>
            <person name="Zheng Y."/>
            <person name="Yuan Z."/>
            <person name="Zhou Y."/>
            <person name="Liu J."/>
            <person name="Tang Z."/>
            <person name="Zhuo Y."/>
            <person name="Zhang Y."/>
            <person name="Yu L."/>
            <person name="Huang J."/>
            <person name="Yang P."/>
            <person name="Peng Q."/>
            <person name="Zhang J."/>
            <person name="Jiang W."/>
            <person name="Zhang Z."/>
            <person name="Lin K."/>
            <person name="Ro D.K."/>
            <person name="Chen X."/>
            <person name="Xiong X."/>
            <person name="Shang Y."/>
            <person name="Huang S."/>
            <person name="Zeng J."/>
        </authorList>
    </citation>
    <scope>NUCLEOTIDE SEQUENCE [LARGE SCALE GENOMIC DNA]</scope>
    <source>
        <strain evidence="17">cv. BLH2017</strain>
        <tissue evidence="16">Root</tissue>
    </source>
</reference>
<feature type="binding site" description="axial binding residue" evidence="11">
    <location>
        <position position="202"/>
    </location>
    <ligand>
        <name>heme b</name>
        <dbReference type="ChEBI" id="CHEBI:60344"/>
    </ligand>
    <ligandPart>
        <name>Fe</name>
        <dbReference type="ChEBI" id="CHEBI:18248"/>
    </ligandPart>
</feature>
<evidence type="ECO:0000256" key="14">
    <source>
        <dbReference type="RuleBase" id="RU362060"/>
    </source>
</evidence>
<evidence type="ECO:0000256" key="6">
    <source>
        <dbReference type="ARBA" id="ARBA00023002"/>
    </source>
</evidence>
<dbReference type="OrthoDB" id="2113341at2759"/>
<dbReference type="STRING" id="56857.A0A200Q1H7"/>
<accession>A0A200Q1H7</accession>
<evidence type="ECO:0000256" key="1">
    <source>
        <dbReference type="ARBA" id="ARBA00000189"/>
    </source>
</evidence>
<dbReference type="Gene3D" id="1.10.420.10">
    <property type="entry name" value="Peroxidase, domain 2"/>
    <property type="match status" value="1"/>
</dbReference>
<dbReference type="InterPro" id="IPR000823">
    <property type="entry name" value="Peroxidase_pln"/>
</dbReference>
<evidence type="ECO:0000256" key="12">
    <source>
        <dbReference type="PIRSR" id="PIRSR600823-4"/>
    </source>
</evidence>
<dbReference type="Pfam" id="PF00141">
    <property type="entry name" value="peroxidase"/>
    <property type="match status" value="1"/>
</dbReference>
<proteinExistence type="inferred from homology"/>
<feature type="binding site" evidence="11">
    <location>
        <position position="78"/>
    </location>
    <ligand>
        <name>Ca(2+)</name>
        <dbReference type="ChEBI" id="CHEBI:29108"/>
        <label>1</label>
    </ligand>
</feature>
<evidence type="ECO:0000256" key="11">
    <source>
        <dbReference type="PIRSR" id="PIRSR600823-3"/>
    </source>
</evidence>
<evidence type="ECO:0000256" key="9">
    <source>
        <dbReference type="PIRSR" id="PIRSR600823-1"/>
    </source>
</evidence>
<feature type="disulfide bond" evidence="13">
    <location>
        <begin position="74"/>
        <end position="79"/>
    </location>
</feature>
<comment type="similarity">
    <text evidence="2">Belongs to the peroxidase family. Ascorbate peroxidase subfamily.</text>
</comment>
<dbReference type="PRINTS" id="PR00458">
    <property type="entry name" value="PEROXIDASE"/>
</dbReference>
<feature type="binding site" evidence="11">
    <location>
        <position position="73"/>
    </location>
    <ligand>
        <name>Ca(2+)</name>
        <dbReference type="ChEBI" id="CHEBI:29108"/>
        <label>1</label>
    </ligand>
</feature>
<evidence type="ECO:0000256" key="10">
    <source>
        <dbReference type="PIRSR" id="PIRSR600823-2"/>
    </source>
</evidence>
<keyword evidence="5 11" id="KW-0479">Metal-binding</keyword>
<feature type="domain" description="Plant heme peroxidase family profile" evidence="15">
    <location>
        <begin position="31"/>
        <end position="329"/>
    </location>
</feature>
<feature type="binding site" evidence="11">
    <location>
        <position position="76"/>
    </location>
    <ligand>
        <name>Ca(2+)</name>
        <dbReference type="ChEBI" id="CHEBI:29108"/>
        <label>1</label>
    </ligand>
</feature>
<feature type="binding site" evidence="11">
    <location>
        <position position="258"/>
    </location>
    <ligand>
        <name>Ca(2+)</name>
        <dbReference type="ChEBI" id="CHEBI:29108"/>
        <label>2</label>
    </ligand>
</feature>
<dbReference type="GO" id="GO:0140825">
    <property type="term" value="F:lactoperoxidase activity"/>
    <property type="evidence" value="ECO:0007669"/>
    <property type="project" value="UniProtKB-EC"/>
</dbReference>
<dbReference type="InterPro" id="IPR019793">
    <property type="entry name" value="Peroxidases_heam-ligand_BS"/>
</dbReference>
<dbReference type="FunFam" id="1.10.420.10:FF:000001">
    <property type="entry name" value="Peroxidase"/>
    <property type="match status" value="1"/>
</dbReference>
<feature type="binding site" evidence="10">
    <location>
        <position position="172"/>
    </location>
    <ligand>
        <name>substrate</name>
    </ligand>
</feature>
<evidence type="ECO:0000256" key="3">
    <source>
        <dbReference type="ARBA" id="ARBA00022559"/>
    </source>
</evidence>
<keyword evidence="6 14" id="KW-0560">Oxidoreductase</keyword>
<feature type="binding site" evidence="11">
    <location>
        <position position="203"/>
    </location>
    <ligand>
        <name>Ca(2+)</name>
        <dbReference type="ChEBI" id="CHEBI:29108"/>
        <label>2</label>
    </ligand>
</feature>
<evidence type="ECO:0000256" key="13">
    <source>
        <dbReference type="PIRSR" id="PIRSR600823-5"/>
    </source>
</evidence>
<evidence type="ECO:0000256" key="8">
    <source>
        <dbReference type="ARBA" id="ARBA00023157"/>
    </source>
</evidence>
<keyword evidence="14" id="KW-0376">Hydrogen peroxide</keyword>
<dbReference type="GO" id="GO:0005576">
    <property type="term" value="C:extracellular region"/>
    <property type="evidence" value="ECO:0007669"/>
    <property type="project" value="UniProtKB-SubCell"/>
</dbReference>
<comment type="catalytic activity">
    <reaction evidence="1 14">
        <text>2 a phenolic donor + H2O2 = 2 a phenolic radical donor + 2 H2O</text>
        <dbReference type="Rhea" id="RHEA:56136"/>
        <dbReference type="ChEBI" id="CHEBI:15377"/>
        <dbReference type="ChEBI" id="CHEBI:16240"/>
        <dbReference type="ChEBI" id="CHEBI:139520"/>
        <dbReference type="ChEBI" id="CHEBI:139521"/>
        <dbReference type="EC" id="1.11.1.7"/>
    </reaction>
</comment>
<comment type="similarity">
    <text evidence="14">Belongs to the peroxidase family. Classical plant (class III) peroxidase subfamily.</text>
</comment>
<evidence type="ECO:0000256" key="7">
    <source>
        <dbReference type="ARBA" id="ARBA00023004"/>
    </source>
</evidence>
<dbReference type="GO" id="GO:0020037">
    <property type="term" value="F:heme binding"/>
    <property type="evidence" value="ECO:0007669"/>
    <property type="project" value="UniProtKB-UniRule"/>
</dbReference>
<feature type="site" description="Transition state stabilizer" evidence="12">
    <location>
        <position position="68"/>
    </location>
</feature>
<dbReference type="PROSITE" id="PS50873">
    <property type="entry name" value="PEROXIDASE_4"/>
    <property type="match status" value="1"/>
</dbReference>
<keyword evidence="4 14" id="KW-0349">Heme</keyword>
<evidence type="ECO:0000256" key="5">
    <source>
        <dbReference type="ARBA" id="ARBA00022723"/>
    </source>
</evidence>
<dbReference type="EC" id="1.11.1.7" evidence="14"/>
<gene>
    <name evidence="16" type="ORF">BVC80_1395g13</name>
</gene>
<dbReference type="Gene3D" id="1.10.520.10">
    <property type="match status" value="1"/>
</dbReference>
<dbReference type="AlphaFoldDB" id="A0A200Q1H7"/>
<dbReference type="GO" id="GO:0046872">
    <property type="term" value="F:metal ion binding"/>
    <property type="evidence" value="ECO:0007669"/>
    <property type="project" value="UniProtKB-UniRule"/>
</dbReference>
<feature type="disulfide bond" evidence="13">
    <location>
        <begin position="129"/>
        <end position="325"/>
    </location>
</feature>
<keyword evidence="3 14" id="KW-0575">Peroxidase</keyword>
<feature type="active site" description="Proton acceptor" evidence="9">
    <location>
        <position position="72"/>
    </location>
</feature>
<dbReference type="InterPro" id="IPR010255">
    <property type="entry name" value="Haem_peroxidase_sf"/>
</dbReference>
<feature type="disulfide bond" evidence="13">
    <location>
        <begin position="41"/>
        <end position="123"/>
    </location>
</feature>
<dbReference type="InParanoid" id="A0A200Q1H7"/>
<organism evidence="16 17">
    <name type="scientific">Macleaya cordata</name>
    <name type="common">Five-seeded plume-poppy</name>
    <name type="synonym">Bocconia cordata</name>
    <dbReference type="NCBI Taxonomy" id="56857"/>
    <lineage>
        <taxon>Eukaryota</taxon>
        <taxon>Viridiplantae</taxon>
        <taxon>Streptophyta</taxon>
        <taxon>Embryophyta</taxon>
        <taxon>Tracheophyta</taxon>
        <taxon>Spermatophyta</taxon>
        <taxon>Magnoliopsida</taxon>
        <taxon>Ranunculales</taxon>
        <taxon>Papaveraceae</taxon>
        <taxon>Papaveroideae</taxon>
        <taxon>Macleaya</taxon>
    </lineage>
</organism>
<comment type="caution">
    <text evidence="16">The sequence shown here is derived from an EMBL/GenBank/DDBJ whole genome shotgun (WGS) entry which is preliminary data.</text>
</comment>
<sequence>MSPTFFFFFLSFFLSIFFFQLFDFITYTHADLTINFYNTTCPEAEQVVQNITWKRVGDGPALAAKLLRLHYHDCFVRGCEGSLLLDLDTNNNINTPEKESPINFFLSGFEIIDEIKNKLEDVCPEIVSCADILALVARDAVSHQFGRPLWEVFTGRRDGRKSSALEASRDLPSPFSNFKTLEQLFGVNGLSVHDLVVLSGAHTIGEAPCSAFQLRLENPIDPTLNASYAEILKGICRQGDANVSLDPAATTTSKNQFDAHYFTALKLKMGLMESDAALLTDDRGRRVIDELLDKDKFLEEFGKSMQRMGDIRVLTGTRGEIRRNCRKVNQAG</sequence>
<dbReference type="InterPro" id="IPR002016">
    <property type="entry name" value="Haem_peroxidase"/>
</dbReference>
<feature type="binding site" evidence="11">
    <location>
        <position position="82"/>
    </location>
    <ligand>
        <name>Ca(2+)</name>
        <dbReference type="ChEBI" id="CHEBI:29108"/>
        <label>1</label>
    </ligand>
</feature>
<evidence type="ECO:0000313" key="17">
    <source>
        <dbReference type="Proteomes" id="UP000195402"/>
    </source>
</evidence>
<evidence type="ECO:0000259" key="15">
    <source>
        <dbReference type="PROSITE" id="PS50873"/>
    </source>
</evidence>
<evidence type="ECO:0000256" key="2">
    <source>
        <dbReference type="ARBA" id="ARBA00006873"/>
    </source>
</evidence>
<keyword evidence="8 13" id="KW-1015">Disulfide bond</keyword>
<comment type="cofactor">
    <cofactor evidence="11 14">
        <name>Ca(2+)</name>
        <dbReference type="ChEBI" id="CHEBI:29108"/>
    </cofactor>
    <text evidence="11 14">Binds 2 calcium ions per subunit.</text>
</comment>
<name>A0A200Q1H7_MACCD</name>
<comment type="cofactor">
    <cofactor evidence="11 14">
        <name>heme b</name>
        <dbReference type="ChEBI" id="CHEBI:60344"/>
    </cofactor>
    <text evidence="11 14">Binds 1 heme b (iron(II)-protoporphyrin IX) group per subunit.</text>
</comment>